<gene>
    <name evidence="2" type="ORF">KIW84_060581</name>
</gene>
<keyword evidence="1" id="KW-0812">Transmembrane</keyword>
<dbReference type="Gramene" id="Psat06G0058100-T1">
    <property type="protein sequence ID" value="KAI5393502.1"/>
    <property type="gene ID" value="KIW84_060581"/>
</dbReference>
<evidence type="ECO:0000256" key="1">
    <source>
        <dbReference type="SAM" id="Phobius"/>
    </source>
</evidence>
<feature type="transmembrane region" description="Helical" evidence="1">
    <location>
        <begin position="224"/>
        <end position="242"/>
    </location>
</feature>
<dbReference type="EMBL" id="JAMSHJ010000006">
    <property type="protein sequence ID" value="KAI5393502.1"/>
    <property type="molecule type" value="Genomic_DNA"/>
</dbReference>
<evidence type="ECO:0000313" key="2">
    <source>
        <dbReference type="EMBL" id="KAI5393502.1"/>
    </source>
</evidence>
<reference evidence="2 3" key="1">
    <citation type="journal article" date="2022" name="Nat. Genet.">
        <title>Improved pea reference genome and pan-genome highlight genomic features and evolutionary characteristics.</title>
        <authorList>
            <person name="Yang T."/>
            <person name="Liu R."/>
            <person name="Luo Y."/>
            <person name="Hu S."/>
            <person name="Wang D."/>
            <person name="Wang C."/>
            <person name="Pandey M.K."/>
            <person name="Ge S."/>
            <person name="Xu Q."/>
            <person name="Li N."/>
            <person name="Li G."/>
            <person name="Huang Y."/>
            <person name="Saxena R.K."/>
            <person name="Ji Y."/>
            <person name="Li M."/>
            <person name="Yan X."/>
            <person name="He Y."/>
            <person name="Liu Y."/>
            <person name="Wang X."/>
            <person name="Xiang C."/>
            <person name="Varshney R.K."/>
            <person name="Ding H."/>
            <person name="Gao S."/>
            <person name="Zong X."/>
        </authorList>
    </citation>
    <scope>NUCLEOTIDE SEQUENCE [LARGE SCALE GENOMIC DNA]</scope>
    <source>
        <strain evidence="2 3">cv. Zhongwan 6</strain>
    </source>
</reference>
<protein>
    <recommendedName>
        <fullName evidence="4">Mitochondrial protein</fullName>
    </recommendedName>
</protein>
<keyword evidence="1" id="KW-1133">Transmembrane helix</keyword>
<evidence type="ECO:0008006" key="4">
    <source>
        <dbReference type="Google" id="ProtNLM"/>
    </source>
</evidence>
<proteinExistence type="predicted"/>
<sequence length="319" mass="36129">MELTELKVVKAYTDQREEQYLVQFLMTLRDDFEGLRGSILHRNPIPSVDSVFNELLAEEIRLKTDTTVTPDTDIPLVSTATQEPPVTVDPLPPCYPSHDYKSTQLPDFVYSTYSAFLASFLTSIHSLSEPSSYKEAFRDDMDGINDLKLQLAKQFEMKDLGTLCYFLGIEVSYSTRGHLLSLEDSPLELNVKYAPSNGVPLPDPTLCRTLVGSLVYLTITRPNIAYVVSQFIVSPTIVYWATVLRICRYLWGIQFHTLFVPSSSPLDLRAYSDADWAATPHIISLLQYFVSFLEIILFLGRVRNKILSLVLLQKLSIVL</sequence>
<keyword evidence="1" id="KW-0472">Membrane</keyword>
<dbReference type="PANTHER" id="PTHR11439:SF461">
    <property type="entry name" value="OS10G0432200 PROTEIN"/>
    <property type="match status" value="1"/>
</dbReference>
<organism evidence="2 3">
    <name type="scientific">Pisum sativum</name>
    <name type="common">Garden pea</name>
    <name type="synonym">Lathyrus oleraceus</name>
    <dbReference type="NCBI Taxonomy" id="3888"/>
    <lineage>
        <taxon>Eukaryota</taxon>
        <taxon>Viridiplantae</taxon>
        <taxon>Streptophyta</taxon>
        <taxon>Embryophyta</taxon>
        <taxon>Tracheophyta</taxon>
        <taxon>Spermatophyta</taxon>
        <taxon>Magnoliopsida</taxon>
        <taxon>eudicotyledons</taxon>
        <taxon>Gunneridae</taxon>
        <taxon>Pentapetalae</taxon>
        <taxon>rosids</taxon>
        <taxon>fabids</taxon>
        <taxon>Fabales</taxon>
        <taxon>Fabaceae</taxon>
        <taxon>Papilionoideae</taxon>
        <taxon>50 kb inversion clade</taxon>
        <taxon>NPAAA clade</taxon>
        <taxon>Hologalegina</taxon>
        <taxon>IRL clade</taxon>
        <taxon>Fabeae</taxon>
        <taxon>Lathyrus</taxon>
    </lineage>
</organism>
<dbReference type="AlphaFoldDB" id="A0A9D5A160"/>
<accession>A0A9D5A160</accession>
<dbReference type="Proteomes" id="UP001058974">
    <property type="component" value="Chromosome 6"/>
</dbReference>
<evidence type="ECO:0000313" key="3">
    <source>
        <dbReference type="Proteomes" id="UP001058974"/>
    </source>
</evidence>
<keyword evidence="3" id="KW-1185">Reference proteome</keyword>
<dbReference type="PANTHER" id="PTHR11439">
    <property type="entry name" value="GAG-POL-RELATED RETROTRANSPOSON"/>
    <property type="match status" value="1"/>
</dbReference>
<comment type="caution">
    <text evidence="2">The sequence shown here is derived from an EMBL/GenBank/DDBJ whole genome shotgun (WGS) entry which is preliminary data.</text>
</comment>
<name>A0A9D5A160_PEA</name>
<feature type="transmembrane region" description="Helical" evidence="1">
    <location>
        <begin position="278"/>
        <end position="299"/>
    </location>
</feature>